<protein>
    <submittedName>
        <fullName evidence="2">Uncharacterized protein</fullName>
    </submittedName>
</protein>
<dbReference type="InterPro" id="IPR011990">
    <property type="entry name" value="TPR-like_helical_dom_sf"/>
</dbReference>
<proteinExistence type="predicted"/>
<organism evidence="2 3">
    <name type="scientific">Leptolyngbya boryana NIES-2135</name>
    <dbReference type="NCBI Taxonomy" id="1973484"/>
    <lineage>
        <taxon>Bacteria</taxon>
        <taxon>Bacillati</taxon>
        <taxon>Cyanobacteriota</taxon>
        <taxon>Cyanophyceae</taxon>
        <taxon>Leptolyngbyales</taxon>
        <taxon>Leptolyngbyaceae</taxon>
        <taxon>Leptolyngbya group</taxon>
        <taxon>Leptolyngbya</taxon>
    </lineage>
</organism>
<dbReference type="Proteomes" id="UP000217895">
    <property type="component" value="Chromosome"/>
</dbReference>
<keyword evidence="1" id="KW-0802">TPR repeat</keyword>
<accession>A0A1Z4JN16</accession>
<gene>
    <name evidence="2" type="ORF">NIES2135_48900</name>
</gene>
<evidence type="ECO:0000313" key="2">
    <source>
        <dbReference type="EMBL" id="BAY58017.1"/>
    </source>
</evidence>
<dbReference type="AlphaFoldDB" id="A0A1Z4JN16"/>
<dbReference type="PROSITE" id="PS50005">
    <property type="entry name" value="TPR"/>
    <property type="match status" value="1"/>
</dbReference>
<feature type="repeat" description="TPR" evidence="1">
    <location>
        <begin position="484"/>
        <end position="517"/>
    </location>
</feature>
<dbReference type="SMART" id="SM00028">
    <property type="entry name" value="TPR"/>
    <property type="match status" value="2"/>
</dbReference>
<sequence>MDECKFNLAASFVRFSSVGNLDERSLTSISRHMDHRKLQNQHFTALKEKYQVEHNQSAEPDIFLYFILRKAELGIQITEIEFQWLIENRFTKTAGIIDLQQYKTEELQRLEAELLRLRVRYCIPEDAELTIANPISSLLWKVESGGVISASELELLNHDALVDTKKVIQEVLQFSQLKVTYKAAKYLDRLPEEPLFSILKKLDVREQLTDAEADWLLAHDFYETLDIYWQQENERKAEREFSVLKAKYQVEAHPDTSISSPLYTILKKLDAEEALVNRECKWLSKQNLNTLVTLAQHHKDKILFASLKSKYQATQCESSEPTNPLFLILKRLEALNSETSMRNWDSQVIAGDIQWLSDQGLAGTAQILIQTHFRMLKTKYRIFGALAIEPFYEIMLRLERGERLDPKQVVQLIEEGRLSRTGNIAIAHYRLEAIFYEKEYRRTGNRWNLASASSNWRKAGKPEKALQVTETLNWDKVKELDLKAALLVTRGAAFRDLEQLDEAEQCATKAMEYQPESHQPFTLMGALSYDRGNYTQGDDWFEMAVERGATDTDNEIEKIVRMTKQKEKRREVVEYLLNKDPDRYKWAKVYLKPESL</sequence>
<dbReference type="InterPro" id="IPR019734">
    <property type="entry name" value="TPR_rpt"/>
</dbReference>
<evidence type="ECO:0000313" key="3">
    <source>
        <dbReference type="Proteomes" id="UP000217895"/>
    </source>
</evidence>
<name>A0A1Z4JN16_LEPBY</name>
<evidence type="ECO:0000256" key="1">
    <source>
        <dbReference type="PROSITE-ProRule" id="PRU00339"/>
    </source>
</evidence>
<dbReference type="SUPFAM" id="SSF48452">
    <property type="entry name" value="TPR-like"/>
    <property type="match status" value="1"/>
</dbReference>
<reference evidence="2 3" key="1">
    <citation type="submission" date="2017-06" db="EMBL/GenBank/DDBJ databases">
        <title>Genome sequencing of cyanobaciteial culture collection at National Institute for Environmental Studies (NIES).</title>
        <authorList>
            <person name="Hirose Y."/>
            <person name="Shimura Y."/>
            <person name="Fujisawa T."/>
            <person name="Nakamura Y."/>
            <person name="Kawachi M."/>
        </authorList>
    </citation>
    <scope>NUCLEOTIDE SEQUENCE [LARGE SCALE GENOMIC DNA]</scope>
    <source>
        <strain evidence="2 3">NIES-2135</strain>
    </source>
</reference>
<dbReference type="Gene3D" id="1.25.40.10">
    <property type="entry name" value="Tetratricopeptide repeat domain"/>
    <property type="match status" value="1"/>
</dbReference>
<dbReference type="EMBL" id="AP018203">
    <property type="protein sequence ID" value="BAY58017.1"/>
    <property type="molecule type" value="Genomic_DNA"/>
</dbReference>
<keyword evidence="3" id="KW-1185">Reference proteome</keyword>